<reference evidence="18 19" key="1">
    <citation type="submission" date="2018-12" db="EMBL/GenBank/DDBJ databases">
        <title>Genome sequence from the cellulolytic species, Caldicellulosiruptor changbaiensis.</title>
        <authorList>
            <person name="Blumer-Schuette S.E."/>
            <person name="Mendoza C."/>
        </authorList>
    </citation>
    <scope>NUCLEOTIDE SEQUENCE [LARGE SCALE GENOMIC DNA]</scope>
    <source>
        <strain evidence="18 19">CBS-Z</strain>
    </source>
</reference>
<dbReference type="GO" id="GO:0005524">
    <property type="term" value="F:ATP binding"/>
    <property type="evidence" value="ECO:0007669"/>
    <property type="project" value="UniProtKB-KW"/>
</dbReference>
<keyword evidence="10 14" id="KW-0067">ATP-binding</keyword>
<evidence type="ECO:0000256" key="3">
    <source>
        <dbReference type="ARBA" id="ARBA00004986"/>
    </source>
</evidence>
<evidence type="ECO:0000256" key="2">
    <source>
        <dbReference type="ARBA" id="ARBA00004766"/>
    </source>
</evidence>
<comment type="pathway">
    <text evidence="2 16">Amino-acid biosynthesis; L-lysine biosynthesis via DAP pathway; (S)-tetrahydrodipicolinate from L-aspartate: step 1/4.</text>
</comment>
<evidence type="ECO:0000256" key="6">
    <source>
        <dbReference type="ARBA" id="ARBA00022605"/>
    </source>
</evidence>
<dbReference type="UniPathway" id="UPA00051">
    <property type="reaction ID" value="UER00462"/>
</dbReference>
<dbReference type="UniPathway" id="UPA00050">
    <property type="reaction ID" value="UER00461"/>
</dbReference>
<dbReference type="RefSeq" id="WP_127352309.1">
    <property type="nucleotide sequence ID" value="NZ_CP034791.1"/>
</dbReference>
<dbReference type="FunFam" id="3.30.2130.10:FF:000002">
    <property type="entry name" value="Aspartokinase"/>
    <property type="match status" value="1"/>
</dbReference>
<feature type="binding site" evidence="14">
    <location>
        <begin position="173"/>
        <end position="174"/>
    </location>
    <ligand>
        <name>ATP</name>
        <dbReference type="ChEBI" id="CHEBI:30616"/>
    </ligand>
</feature>
<keyword evidence="7 15" id="KW-0808">Transferase</keyword>
<dbReference type="SUPFAM" id="SSF53633">
    <property type="entry name" value="Carbamate kinase-like"/>
    <property type="match status" value="1"/>
</dbReference>
<accession>A0A3T0D757</accession>
<dbReference type="Pfam" id="PF00696">
    <property type="entry name" value="AA_kinase"/>
    <property type="match status" value="1"/>
</dbReference>
<dbReference type="CDD" id="cd04913">
    <property type="entry name" value="ACT_AKii-LysC-BS-like_1"/>
    <property type="match status" value="1"/>
</dbReference>
<dbReference type="InterPro" id="IPR002912">
    <property type="entry name" value="ACT_dom"/>
</dbReference>
<dbReference type="PROSITE" id="PS00324">
    <property type="entry name" value="ASPARTOKINASE"/>
    <property type="match status" value="1"/>
</dbReference>
<keyword evidence="11" id="KW-0220">Diaminopimelate biosynthesis</keyword>
<dbReference type="NCBIfam" id="TIGR00657">
    <property type="entry name" value="asp_kinases"/>
    <property type="match status" value="1"/>
</dbReference>
<dbReference type="SUPFAM" id="SSF55021">
    <property type="entry name" value="ACT-like"/>
    <property type="match status" value="2"/>
</dbReference>
<evidence type="ECO:0000256" key="10">
    <source>
        <dbReference type="ARBA" id="ARBA00022840"/>
    </source>
</evidence>
<dbReference type="CDD" id="cd04261">
    <property type="entry name" value="AAK_AKii-LysC-BS"/>
    <property type="match status" value="1"/>
</dbReference>
<dbReference type="UniPathway" id="UPA00034">
    <property type="reaction ID" value="UER00015"/>
</dbReference>
<dbReference type="CDD" id="cd04923">
    <property type="entry name" value="ACT_AK-LysC-DapG-like_2"/>
    <property type="match status" value="1"/>
</dbReference>
<dbReference type="InterPro" id="IPR054352">
    <property type="entry name" value="ACT_Aspartokinase"/>
</dbReference>
<dbReference type="GO" id="GO:0004072">
    <property type="term" value="F:aspartate kinase activity"/>
    <property type="evidence" value="ECO:0007669"/>
    <property type="project" value="UniProtKB-EC"/>
</dbReference>
<dbReference type="Gene3D" id="3.40.1160.10">
    <property type="entry name" value="Acetylglutamate kinase-like"/>
    <property type="match status" value="1"/>
</dbReference>
<dbReference type="EC" id="2.7.2.4" evidence="15"/>
<gene>
    <name evidence="18" type="ORF">ELD05_09935</name>
</gene>
<feature type="domain" description="ACT" evidence="17">
    <location>
        <begin position="263"/>
        <end position="337"/>
    </location>
</feature>
<protein>
    <recommendedName>
        <fullName evidence="15">Aspartokinase</fullName>
        <ecNumber evidence="15">2.7.2.4</ecNumber>
    </recommendedName>
</protein>
<evidence type="ECO:0000256" key="9">
    <source>
        <dbReference type="ARBA" id="ARBA00022777"/>
    </source>
</evidence>
<feature type="binding site" evidence="14">
    <location>
        <position position="47"/>
    </location>
    <ligand>
        <name>substrate</name>
    </ligand>
</feature>
<organism evidence="18 19">
    <name type="scientific">Caldicellulosiruptor changbaiensis</name>
    <dbReference type="NCBI Taxonomy" id="1222016"/>
    <lineage>
        <taxon>Bacteria</taxon>
        <taxon>Bacillati</taxon>
        <taxon>Bacillota</taxon>
        <taxon>Bacillota incertae sedis</taxon>
        <taxon>Caldicellulosiruptorales</taxon>
        <taxon>Caldicellulosiruptoraceae</taxon>
        <taxon>Caldicellulosiruptor</taxon>
    </lineage>
</organism>
<feature type="domain" description="ACT" evidence="17">
    <location>
        <begin position="343"/>
        <end position="409"/>
    </location>
</feature>
<evidence type="ECO:0000256" key="8">
    <source>
        <dbReference type="ARBA" id="ARBA00022741"/>
    </source>
</evidence>
<dbReference type="PROSITE" id="PS51671">
    <property type="entry name" value="ACT"/>
    <property type="match status" value="2"/>
</dbReference>
<evidence type="ECO:0000313" key="19">
    <source>
        <dbReference type="Proteomes" id="UP000282930"/>
    </source>
</evidence>
<evidence type="ECO:0000256" key="5">
    <source>
        <dbReference type="ARBA" id="ARBA00010122"/>
    </source>
</evidence>
<comment type="pathway">
    <text evidence="4 16">Amino-acid biosynthesis; L-threonine biosynthesis; L-threonine from L-aspartate: step 1/5.</text>
</comment>
<dbReference type="PIRSF" id="PIRSF000726">
    <property type="entry name" value="Asp_kin"/>
    <property type="match status" value="1"/>
</dbReference>
<dbReference type="PANTHER" id="PTHR21499">
    <property type="entry name" value="ASPARTATE KINASE"/>
    <property type="match status" value="1"/>
</dbReference>
<dbReference type="InterPro" id="IPR001048">
    <property type="entry name" value="Asp/Glu/Uridylate_kinase"/>
</dbReference>
<keyword evidence="8 14" id="KW-0547">Nucleotide-binding</keyword>
<dbReference type="GO" id="GO:0009090">
    <property type="term" value="P:homoserine biosynthetic process"/>
    <property type="evidence" value="ECO:0007669"/>
    <property type="project" value="TreeGrafter"/>
</dbReference>
<evidence type="ECO:0000256" key="4">
    <source>
        <dbReference type="ARBA" id="ARBA00005139"/>
    </source>
</evidence>
<dbReference type="GO" id="GO:0005829">
    <property type="term" value="C:cytosol"/>
    <property type="evidence" value="ECO:0007669"/>
    <property type="project" value="TreeGrafter"/>
</dbReference>
<comment type="pathway">
    <text evidence="3 16">Amino-acid biosynthesis; L-methionine biosynthesis via de novo pathway; L-homoserine from L-aspartate: step 1/3.</text>
</comment>
<dbReference type="InterPro" id="IPR041740">
    <property type="entry name" value="AKii-LysC-BS"/>
</dbReference>
<feature type="binding site" evidence="14">
    <location>
        <position position="184"/>
    </location>
    <ligand>
        <name>ATP</name>
        <dbReference type="ChEBI" id="CHEBI:30616"/>
    </ligand>
</feature>
<dbReference type="FunFam" id="3.40.1160.10:FF:000002">
    <property type="entry name" value="Aspartokinase"/>
    <property type="match status" value="1"/>
</dbReference>
<keyword evidence="12" id="KW-0457">Lysine biosynthesis</keyword>
<dbReference type="InterPro" id="IPR018042">
    <property type="entry name" value="Aspartate_kinase_CS"/>
</dbReference>
<keyword evidence="6 16" id="KW-0028">Amino-acid biosynthesis</keyword>
<dbReference type="InterPro" id="IPR036393">
    <property type="entry name" value="AceGlu_kinase-like_sf"/>
</dbReference>
<dbReference type="KEGG" id="ccha:ELD05_09935"/>
<dbReference type="Pfam" id="PF22468">
    <property type="entry name" value="ACT_9"/>
    <property type="match status" value="2"/>
</dbReference>
<dbReference type="PANTHER" id="PTHR21499:SF3">
    <property type="entry name" value="ASPARTOKINASE"/>
    <property type="match status" value="1"/>
</dbReference>
<feature type="binding site" evidence="14">
    <location>
        <begin position="209"/>
        <end position="210"/>
    </location>
    <ligand>
        <name>ATP</name>
        <dbReference type="ChEBI" id="CHEBI:30616"/>
    </ligand>
</feature>
<dbReference type="EMBL" id="CP034791">
    <property type="protein sequence ID" value="AZT90935.1"/>
    <property type="molecule type" value="Genomic_DNA"/>
</dbReference>
<feature type="binding site" evidence="14">
    <location>
        <begin position="7"/>
        <end position="10"/>
    </location>
    <ligand>
        <name>ATP</name>
        <dbReference type="ChEBI" id="CHEBI:30616"/>
    </ligand>
</feature>
<name>A0A3T0D757_9FIRM</name>
<evidence type="ECO:0000256" key="14">
    <source>
        <dbReference type="PIRSR" id="PIRSR000726-1"/>
    </source>
</evidence>
<dbReference type="NCBIfam" id="TIGR00656">
    <property type="entry name" value="asp_kin_monofn"/>
    <property type="match status" value="1"/>
</dbReference>
<dbReference type="AlphaFoldDB" id="A0A3T0D757"/>
<evidence type="ECO:0000256" key="13">
    <source>
        <dbReference type="ARBA" id="ARBA00047872"/>
    </source>
</evidence>
<evidence type="ECO:0000256" key="16">
    <source>
        <dbReference type="RuleBase" id="RU004249"/>
    </source>
</evidence>
<evidence type="ECO:0000256" key="7">
    <source>
        <dbReference type="ARBA" id="ARBA00022679"/>
    </source>
</evidence>
<evidence type="ECO:0000256" key="12">
    <source>
        <dbReference type="ARBA" id="ARBA00023154"/>
    </source>
</evidence>
<evidence type="ECO:0000256" key="11">
    <source>
        <dbReference type="ARBA" id="ARBA00022915"/>
    </source>
</evidence>
<comment type="function">
    <text evidence="1">Catalyzes the phosphorylation of the beta-carboxyl group of aspartic acid with ATP to yield 4-phospho-L-aspartate, which is involved in the branched biosynthetic pathway leading to the biosynthesis of amino acids threonine, isoleucine and methionine.</text>
</comment>
<dbReference type="InterPro" id="IPR045865">
    <property type="entry name" value="ACT-like_dom_sf"/>
</dbReference>
<dbReference type="GO" id="GO:0019877">
    <property type="term" value="P:diaminopimelate biosynthetic process"/>
    <property type="evidence" value="ECO:0007669"/>
    <property type="project" value="UniProtKB-KW"/>
</dbReference>
<comment type="similarity">
    <text evidence="5 15">Belongs to the aspartokinase family.</text>
</comment>
<keyword evidence="9 15" id="KW-0418">Kinase</keyword>
<evidence type="ECO:0000256" key="15">
    <source>
        <dbReference type="RuleBase" id="RU003448"/>
    </source>
</evidence>
<evidence type="ECO:0000313" key="18">
    <source>
        <dbReference type="EMBL" id="AZT90935.1"/>
    </source>
</evidence>
<dbReference type="GO" id="GO:0009088">
    <property type="term" value="P:threonine biosynthetic process"/>
    <property type="evidence" value="ECO:0007669"/>
    <property type="project" value="UniProtKB-UniPathway"/>
</dbReference>
<dbReference type="NCBIfam" id="NF005155">
    <property type="entry name" value="PRK06635.1-4"/>
    <property type="match status" value="1"/>
</dbReference>
<dbReference type="Proteomes" id="UP000282930">
    <property type="component" value="Chromosome"/>
</dbReference>
<dbReference type="GO" id="GO:0009089">
    <property type="term" value="P:lysine biosynthetic process via diaminopimelate"/>
    <property type="evidence" value="ECO:0007669"/>
    <property type="project" value="UniProtKB-UniPathway"/>
</dbReference>
<evidence type="ECO:0000256" key="1">
    <source>
        <dbReference type="ARBA" id="ARBA00003121"/>
    </source>
</evidence>
<evidence type="ECO:0000259" key="17">
    <source>
        <dbReference type="PROSITE" id="PS51671"/>
    </source>
</evidence>
<dbReference type="InterPro" id="IPR001341">
    <property type="entry name" value="Asp_kinase"/>
</dbReference>
<proteinExistence type="inferred from homology"/>
<feature type="binding site" evidence="14">
    <location>
        <position position="74"/>
    </location>
    <ligand>
        <name>substrate</name>
    </ligand>
</feature>
<dbReference type="Gene3D" id="3.30.2130.10">
    <property type="entry name" value="VC0802-like"/>
    <property type="match status" value="1"/>
</dbReference>
<keyword evidence="19" id="KW-1185">Reference proteome</keyword>
<dbReference type="InterPro" id="IPR005260">
    <property type="entry name" value="Asp_kin_monofn"/>
</dbReference>
<feature type="binding site" evidence="14">
    <location>
        <position position="179"/>
    </location>
    <ligand>
        <name>ATP</name>
        <dbReference type="ChEBI" id="CHEBI:30616"/>
    </ligand>
</feature>
<sequence length="409" mass="44489">MGIVVQKYGGTSVADKERIFRAARRAVAEYEKGNKVVVVVSAQGDTTDELIEKAKEINENPSKREMDMLLSTGEQISIALMAMAIEKLGYPVISLTGWQAGIKTDSNYSNARIKEIDTERLHRELDKRNIVVVAGFQGINKYDDITTLGRGGSDTTAVALAAALKADKCEIYTDVDGVYTADPRIVPNASKLKEISYDEMLELATLGAKVLHNRSVELAKKYNIPIVVRSSFNDNEGTIVKEVSSVEKLLVSGVACDKDIARVAVIGVENVPGKAFQIFSLLAKENINVDIILQSIGREKTKDISFTVSKSNLKQTLDVLTKNLHVIGAKDITYADNVAKVSIVGAGMVNNPGVAATMFEALYDAGINIEMISTSEIKISVLIDEKDADKAVRAIHDKFKLHLLNSNGK</sequence>
<dbReference type="NCBIfam" id="NF005154">
    <property type="entry name" value="PRK06635.1-2"/>
    <property type="match status" value="1"/>
</dbReference>
<comment type="catalytic activity">
    <reaction evidence="13 15">
        <text>L-aspartate + ATP = 4-phospho-L-aspartate + ADP</text>
        <dbReference type="Rhea" id="RHEA:23776"/>
        <dbReference type="ChEBI" id="CHEBI:29991"/>
        <dbReference type="ChEBI" id="CHEBI:30616"/>
        <dbReference type="ChEBI" id="CHEBI:57535"/>
        <dbReference type="ChEBI" id="CHEBI:456216"/>
        <dbReference type="EC" id="2.7.2.4"/>
    </reaction>
</comment>